<keyword evidence="1" id="KW-0812">Transmembrane</keyword>
<dbReference type="AlphaFoldDB" id="A0A329MNG8"/>
<feature type="transmembrane region" description="Helical" evidence="1">
    <location>
        <begin position="180"/>
        <end position="199"/>
    </location>
</feature>
<name>A0A329MNG8_9BACL</name>
<comment type="caution">
    <text evidence="2">The sequence shown here is derived from an EMBL/GenBank/DDBJ whole genome shotgun (WGS) entry which is preliminary data.</text>
</comment>
<feature type="transmembrane region" description="Helical" evidence="1">
    <location>
        <begin position="132"/>
        <end position="151"/>
    </location>
</feature>
<accession>A0A329MNG8</accession>
<dbReference type="RefSeq" id="WP_113030506.1">
    <property type="nucleotide sequence ID" value="NZ_QMFB01000004.1"/>
</dbReference>
<dbReference type="EMBL" id="QMFB01000004">
    <property type="protein sequence ID" value="RAV21415.1"/>
    <property type="molecule type" value="Genomic_DNA"/>
</dbReference>
<feature type="transmembrane region" description="Helical" evidence="1">
    <location>
        <begin position="60"/>
        <end position="78"/>
    </location>
</feature>
<evidence type="ECO:0000313" key="2">
    <source>
        <dbReference type="EMBL" id="RAV21415.1"/>
    </source>
</evidence>
<reference evidence="2 3" key="1">
    <citation type="journal article" date="2009" name="Int. J. Syst. Evol. Microbiol.">
        <title>Paenibacillus contaminans sp. nov., isolated from a contaminated laboratory plate.</title>
        <authorList>
            <person name="Chou J.H."/>
            <person name="Lee J.H."/>
            <person name="Lin M.C."/>
            <person name="Chang P.S."/>
            <person name="Arun A.B."/>
            <person name="Young C.C."/>
            <person name="Chen W.M."/>
        </authorList>
    </citation>
    <scope>NUCLEOTIDE SEQUENCE [LARGE SCALE GENOMIC DNA]</scope>
    <source>
        <strain evidence="2 3">CKOBP-6</strain>
    </source>
</reference>
<organism evidence="2 3">
    <name type="scientific">Paenibacillus contaminans</name>
    <dbReference type="NCBI Taxonomy" id="450362"/>
    <lineage>
        <taxon>Bacteria</taxon>
        <taxon>Bacillati</taxon>
        <taxon>Bacillota</taxon>
        <taxon>Bacilli</taxon>
        <taxon>Bacillales</taxon>
        <taxon>Paenibacillaceae</taxon>
        <taxon>Paenibacillus</taxon>
    </lineage>
</organism>
<keyword evidence="1" id="KW-0472">Membrane</keyword>
<dbReference type="Pfam" id="PF07099">
    <property type="entry name" value="DUF1361"/>
    <property type="match status" value="1"/>
</dbReference>
<dbReference type="OrthoDB" id="4540541at2"/>
<feature type="transmembrane region" description="Helical" evidence="1">
    <location>
        <begin position="98"/>
        <end position="120"/>
    </location>
</feature>
<keyword evidence="1" id="KW-1133">Transmembrane helix</keyword>
<dbReference type="Proteomes" id="UP000250369">
    <property type="component" value="Unassembled WGS sequence"/>
</dbReference>
<proteinExistence type="predicted"/>
<evidence type="ECO:0000313" key="3">
    <source>
        <dbReference type="Proteomes" id="UP000250369"/>
    </source>
</evidence>
<dbReference type="InterPro" id="IPR009793">
    <property type="entry name" value="DUF1361"/>
</dbReference>
<feature type="transmembrane region" description="Helical" evidence="1">
    <location>
        <begin position="25"/>
        <end position="48"/>
    </location>
</feature>
<protein>
    <submittedName>
        <fullName evidence="2">DUF1361 domain-containing protein</fullName>
    </submittedName>
</protein>
<sequence length="207" mass="24286">MHERFKARAAFAGYMALLVMFESDYSFMIFNIFLAFAALELSFLLPLFAIRKKSEIPLSVAFYLVFILLSPNVFYVVTDLIHLNIFNFHYLQGMSRREWWNFTVLLCGVLLAVFYYALMLNQISGLFRNGKVRIAVLIGFMALGSVGIYMGRFLRFHSIHLFTEPFSIFARLLDAINLDFALFVGWMTLLQFLTYWLFLDRRRCTHD</sequence>
<evidence type="ECO:0000256" key="1">
    <source>
        <dbReference type="SAM" id="Phobius"/>
    </source>
</evidence>
<gene>
    <name evidence="2" type="ORF">DQG23_08985</name>
</gene>
<keyword evidence="3" id="KW-1185">Reference proteome</keyword>